<sequence length="275" mass="30388">CLVVHGDYIDCARIRRVVGGQPLEVGSWPWLVSLNYRQHHDYLVLQGLQHLCGGTLINESWILTAAHCVYSIPAYPGLGESQNWIAVLGEYNRGIPEQTEQRIEIDQIFLKNYTIFPRLLEDIALLKLKRPAHISSSVRSVALDMARTIPNGTRCRAAGWGQHTADEPGEPQYGNGTMIPHVVVVQRIPDQTCLSLYGQTWPAIDDRSMCFSSEDRQDTCKGDSGGPLICDIPGGQPAITGIVSLGVGCGMTNYPGIYTRVSSYSDWIAWTIANF</sequence>
<dbReference type="PANTHER" id="PTHR24264">
    <property type="entry name" value="TRYPSIN-RELATED"/>
    <property type="match status" value="1"/>
</dbReference>
<dbReference type="Proteomes" id="UP000678393">
    <property type="component" value="Unassembled WGS sequence"/>
</dbReference>
<dbReference type="PROSITE" id="PS00135">
    <property type="entry name" value="TRYPSIN_SER"/>
    <property type="match status" value="1"/>
</dbReference>
<dbReference type="OrthoDB" id="10059102at2759"/>
<dbReference type="CDD" id="cd00190">
    <property type="entry name" value="Tryp_SPc"/>
    <property type="match status" value="1"/>
</dbReference>
<dbReference type="PROSITE" id="PS00134">
    <property type="entry name" value="TRYPSIN_HIS"/>
    <property type="match status" value="1"/>
</dbReference>
<dbReference type="Gene3D" id="2.40.10.10">
    <property type="entry name" value="Trypsin-like serine proteases"/>
    <property type="match status" value="1"/>
</dbReference>
<gene>
    <name evidence="7" type="ORF">CUNI_LOCUS21475</name>
</gene>
<evidence type="ECO:0000313" key="7">
    <source>
        <dbReference type="EMBL" id="CAG5135917.1"/>
    </source>
</evidence>
<dbReference type="PRINTS" id="PR00722">
    <property type="entry name" value="CHYMOTRYPSIN"/>
</dbReference>
<dbReference type="SUPFAM" id="SSF50494">
    <property type="entry name" value="Trypsin-like serine proteases"/>
    <property type="match status" value="1"/>
</dbReference>
<protein>
    <recommendedName>
        <fullName evidence="6">Peptidase S1 domain-containing protein</fullName>
    </recommendedName>
</protein>
<dbReference type="InterPro" id="IPR001254">
    <property type="entry name" value="Trypsin_dom"/>
</dbReference>
<dbReference type="InterPro" id="IPR043504">
    <property type="entry name" value="Peptidase_S1_PA_chymotrypsin"/>
</dbReference>
<dbReference type="InterPro" id="IPR009003">
    <property type="entry name" value="Peptidase_S1_PA"/>
</dbReference>
<dbReference type="Pfam" id="PF00089">
    <property type="entry name" value="Trypsin"/>
    <property type="match status" value="1"/>
</dbReference>
<keyword evidence="8" id="KW-1185">Reference proteome</keyword>
<dbReference type="FunFam" id="2.40.10.10:FF:000372">
    <property type="entry name" value="Myeloblastin"/>
    <property type="match status" value="1"/>
</dbReference>
<evidence type="ECO:0000256" key="5">
    <source>
        <dbReference type="RuleBase" id="RU363034"/>
    </source>
</evidence>
<evidence type="ECO:0000313" key="8">
    <source>
        <dbReference type="Proteomes" id="UP000678393"/>
    </source>
</evidence>
<keyword evidence="4" id="KW-1015">Disulfide bond</keyword>
<reference evidence="7" key="1">
    <citation type="submission" date="2021-04" db="EMBL/GenBank/DDBJ databases">
        <authorList>
            <consortium name="Molecular Ecology Group"/>
        </authorList>
    </citation>
    <scope>NUCLEOTIDE SEQUENCE</scope>
</reference>
<accession>A0A8S4A2C5</accession>
<dbReference type="GO" id="GO:0004252">
    <property type="term" value="F:serine-type endopeptidase activity"/>
    <property type="evidence" value="ECO:0007669"/>
    <property type="project" value="InterPro"/>
</dbReference>
<comment type="caution">
    <text evidence="7">The sequence shown here is derived from an EMBL/GenBank/DDBJ whole genome shotgun (WGS) entry which is preliminary data.</text>
</comment>
<keyword evidence="1 5" id="KW-0645">Protease</keyword>
<dbReference type="AlphaFoldDB" id="A0A8S4A2C5"/>
<dbReference type="InterPro" id="IPR050127">
    <property type="entry name" value="Serine_Proteases_S1"/>
</dbReference>
<evidence type="ECO:0000256" key="2">
    <source>
        <dbReference type="ARBA" id="ARBA00022801"/>
    </source>
</evidence>
<evidence type="ECO:0000256" key="4">
    <source>
        <dbReference type="ARBA" id="ARBA00023157"/>
    </source>
</evidence>
<dbReference type="PANTHER" id="PTHR24264:SF54">
    <property type="entry name" value="PEPTIDASE S1 DOMAIN-CONTAINING PROTEIN"/>
    <property type="match status" value="1"/>
</dbReference>
<keyword evidence="3 5" id="KW-0720">Serine protease</keyword>
<dbReference type="InterPro" id="IPR001314">
    <property type="entry name" value="Peptidase_S1A"/>
</dbReference>
<dbReference type="SMART" id="SM00020">
    <property type="entry name" value="Tryp_SPc"/>
    <property type="match status" value="1"/>
</dbReference>
<dbReference type="GO" id="GO:0005615">
    <property type="term" value="C:extracellular space"/>
    <property type="evidence" value="ECO:0007669"/>
    <property type="project" value="TreeGrafter"/>
</dbReference>
<organism evidence="7 8">
    <name type="scientific">Candidula unifasciata</name>
    <dbReference type="NCBI Taxonomy" id="100452"/>
    <lineage>
        <taxon>Eukaryota</taxon>
        <taxon>Metazoa</taxon>
        <taxon>Spiralia</taxon>
        <taxon>Lophotrochozoa</taxon>
        <taxon>Mollusca</taxon>
        <taxon>Gastropoda</taxon>
        <taxon>Heterobranchia</taxon>
        <taxon>Euthyneura</taxon>
        <taxon>Panpulmonata</taxon>
        <taxon>Eupulmonata</taxon>
        <taxon>Stylommatophora</taxon>
        <taxon>Helicina</taxon>
        <taxon>Helicoidea</taxon>
        <taxon>Geomitridae</taxon>
        <taxon>Candidula</taxon>
    </lineage>
</organism>
<evidence type="ECO:0000259" key="6">
    <source>
        <dbReference type="PROSITE" id="PS50240"/>
    </source>
</evidence>
<dbReference type="PROSITE" id="PS50240">
    <property type="entry name" value="TRYPSIN_DOM"/>
    <property type="match status" value="1"/>
</dbReference>
<feature type="non-terminal residue" evidence="7">
    <location>
        <position position="275"/>
    </location>
</feature>
<name>A0A8S4A2C5_9EUPU</name>
<evidence type="ECO:0000256" key="3">
    <source>
        <dbReference type="ARBA" id="ARBA00022825"/>
    </source>
</evidence>
<feature type="domain" description="Peptidase S1" evidence="6">
    <location>
        <begin position="17"/>
        <end position="273"/>
    </location>
</feature>
<proteinExistence type="predicted"/>
<dbReference type="EMBL" id="CAJHNH020008471">
    <property type="protein sequence ID" value="CAG5135917.1"/>
    <property type="molecule type" value="Genomic_DNA"/>
</dbReference>
<evidence type="ECO:0000256" key="1">
    <source>
        <dbReference type="ARBA" id="ARBA00022670"/>
    </source>
</evidence>
<dbReference type="InterPro" id="IPR018114">
    <property type="entry name" value="TRYPSIN_HIS"/>
</dbReference>
<dbReference type="InterPro" id="IPR033116">
    <property type="entry name" value="TRYPSIN_SER"/>
</dbReference>
<keyword evidence="2 5" id="KW-0378">Hydrolase</keyword>
<dbReference type="GO" id="GO:0006508">
    <property type="term" value="P:proteolysis"/>
    <property type="evidence" value="ECO:0007669"/>
    <property type="project" value="UniProtKB-KW"/>
</dbReference>